<evidence type="ECO:0000256" key="1">
    <source>
        <dbReference type="SAM" id="MobiDB-lite"/>
    </source>
</evidence>
<dbReference type="Proteomes" id="UP000648075">
    <property type="component" value="Unassembled WGS sequence"/>
</dbReference>
<keyword evidence="4" id="KW-1185">Reference proteome</keyword>
<feature type="region of interest" description="Disordered" evidence="1">
    <location>
        <begin position="141"/>
        <end position="166"/>
    </location>
</feature>
<evidence type="ECO:0000313" key="3">
    <source>
        <dbReference type="EMBL" id="GGY92041.1"/>
    </source>
</evidence>
<feature type="compositionally biased region" description="Gly residues" evidence="1">
    <location>
        <begin position="156"/>
        <end position="166"/>
    </location>
</feature>
<dbReference type="PANTHER" id="PTHR38590">
    <property type="entry name" value="BLL0828 PROTEIN"/>
    <property type="match status" value="1"/>
</dbReference>
<feature type="domain" description="DUF559" evidence="2">
    <location>
        <begin position="35"/>
        <end position="136"/>
    </location>
</feature>
<reference evidence="3" key="1">
    <citation type="journal article" date="2014" name="Int. J. Syst. Evol. Microbiol.">
        <title>Complete genome sequence of Corynebacterium casei LMG S-19264T (=DSM 44701T), isolated from a smear-ripened cheese.</title>
        <authorList>
            <consortium name="US DOE Joint Genome Institute (JGI-PGF)"/>
            <person name="Walter F."/>
            <person name="Albersmeier A."/>
            <person name="Kalinowski J."/>
            <person name="Ruckert C."/>
        </authorList>
    </citation>
    <scope>NUCLEOTIDE SEQUENCE</scope>
    <source>
        <strain evidence="3">KCTC 32255</strain>
    </source>
</reference>
<protein>
    <recommendedName>
        <fullName evidence="2">DUF559 domain-containing protein</fullName>
    </recommendedName>
</protein>
<dbReference type="CDD" id="cd01038">
    <property type="entry name" value="Endonuclease_DUF559"/>
    <property type="match status" value="1"/>
</dbReference>
<organism evidence="3 4">
    <name type="scientific">Novosphingobium colocasiae</name>
    <dbReference type="NCBI Taxonomy" id="1256513"/>
    <lineage>
        <taxon>Bacteria</taxon>
        <taxon>Pseudomonadati</taxon>
        <taxon>Pseudomonadota</taxon>
        <taxon>Alphaproteobacteria</taxon>
        <taxon>Sphingomonadales</taxon>
        <taxon>Sphingomonadaceae</taxon>
        <taxon>Novosphingobium</taxon>
    </lineage>
</organism>
<feature type="compositionally biased region" description="Basic and acidic residues" evidence="1">
    <location>
        <begin position="1"/>
        <end position="11"/>
    </location>
</feature>
<dbReference type="InterPro" id="IPR047216">
    <property type="entry name" value="Endonuclease_DUF559_bact"/>
</dbReference>
<dbReference type="Pfam" id="PF04480">
    <property type="entry name" value="DUF559"/>
    <property type="match status" value="1"/>
</dbReference>
<dbReference type="InterPro" id="IPR007569">
    <property type="entry name" value="DUF559"/>
</dbReference>
<sequence length="166" mass="18273">MLSARDMDRRTNSPPLQGRGKGWGLSAARNADIAGFARGMRREPTEPEKRLWRALSRSQVGGYKFRRQAVIGPFIADFLCPQKALVVEVDGETHDVDTDRGRDAALRRMGFIVLHVTNADVMRNLQGVVTSVLSALHEAPDRWARPHPNPSPEGEGLQGPIGGQRA</sequence>
<dbReference type="SUPFAM" id="SSF52980">
    <property type="entry name" value="Restriction endonuclease-like"/>
    <property type="match status" value="1"/>
</dbReference>
<dbReference type="PANTHER" id="PTHR38590:SF1">
    <property type="entry name" value="BLL0828 PROTEIN"/>
    <property type="match status" value="1"/>
</dbReference>
<feature type="region of interest" description="Disordered" evidence="1">
    <location>
        <begin position="1"/>
        <end position="24"/>
    </location>
</feature>
<evidence type="ECO:0000313" key="4">
    <source>
        <dbReference type="Proteomes" id="UP000648075"/>
    </source>
</evidence>
<dbReference type="Gene3D" id="3.40.960.10">
    <property type="entry name" value="VSR Endonuclease"/>
    <property type="match status" value="1"/>
</dbReference>
<reference evidence="3" key="2">
    <citation type="submission" date="2020-09" db="EMBL/GenBank/DDBJ databases">
        <authorList>
            <person name="Sun Q."/>
            <person name="Kim S."/>
        </authorList>
    </citation>
    <scope>NUCLEOTIDE SEQUENCE</scope>
    <source>
        <strain evidence="3">KCTC 32255</strain>
    </source>
</reference>
<comment type="caution">
    <text evidence="3">The sequence shown here is derived from an EMBL/GenBank/DDBJ whole genome shotgun (WGS) entry which is preliminary data.</text>
</comment>
<dbReference type="InterPro" id="IPR011335">
    <property type="entry name" value="Restrct_endonuc-II-like"/>
</dbReference>
<gene>
    <name evidence="3" type="ORF">GCM10011614_03450</name>
</gene>
<evidence type="ECO:0000259" key="2">
    <source>
        <dbReference type="Pfam" id="PF04480"/>
    </source>
</evidence>
<dbReference type="AlphaFoldDB" id="A0A918UDE9"/>
<dbReference type="EMBL" id="BMZA01000001">
    <property type="protein sequence ID" value="GGY92041.1"/>
    <property type="molecule type" value="Genomic_DNA"/>
</dbReference>
<accession>A0A918UDE9</accession>
<proteinExistence type="predicted"/>
<name>A0A918UDE9_9SPHN</name>